<dbReference type="GO" id="GO:0004619">
    <property type="term" value="F:phosphoglycerate mutase activity"/>
    <property type="evidence" value="ECO:0007669"/>
    <property type="project" value="InterPro"/>
</dbReference>
<feature type="chain" id="PRO_5012093520" evidence="1">
    <location>
        <begin position="25"/>
        <end position="280"/>
    </location>
</feature>
<dbReference type="GO" id="GO:0030145">
    <property type="term" value="F:manganese ion binding"/>
    <property type="evidence" value="ECO:0007669"/>
    <property type="project" value="TreeGrafter"/>
</dbReference>
<dbReference type="SUPFAM" id="SSF53649">
    <property type="entry name" value="Alkaline phosphatase-like"/>
    <property type="match status" value="1"/>
</dbReference>
<accession>A0A1M6Y574</accession>
<dbReference type="Pfam" id="PF01676">
    <property type="entry name" value="Metalloenzyme"/>
    <property type="match status" value="1"/>
</dbReference>
<dbReference type="EMBL" id="FRBD01000024">
    <property type="protein sequence ID" value="SHL13115.1"/>
    <property type="molecule type" value="Genomic_DNA"/>
</dbReference>
<dbReference type="Gene3D" id="3.40.720.10">
    <property type="entry name" value="Alkaline Phosphatase, subunit A"/>
    <property type="match status" value="2"/>
</dbReference>
<dbReference type="Proteomes" id="UP000184130">
    <property type="component" value="Unassembled WGS sequence"/>
</dbReference>
<dbReference type="PANTHER" id="PTHR31637">
    <property type="entry name" value="2,3-BISPHOSPHOGLYCERATE-INDEPENDENT PHOSPHOGLYCERATE MUTASE"/>
    <property type="match status" value="1"/>
</dbReference>
<organism evidence="3 4">
    <name type="scientific">Xylanibacter ruminicola</name>
    <name type="common">Prevotella ruminicola</name>
    <dbReference type="NCBI Taxonomy" id="839"/>
    <lineage>
        <taxon>Bacteria</taxon>
        <taxon>Pseudomonadati</taxon>
        <taxon>Bacteroidota</taxon>
        <taxon>Bacteroidia</taxon>
        <taxon>Bacteroidales</taxon>
        <taxon>Prevotellaceae</taxon>
        <taxon>Xylanibacter</taxon>
    </lineage>
</organism>
<dbReference type="PANTHER" id="PTHR31637:SF0">
    <property type="entry name" value="2,3-BISPHOSPHOGLYCERATE-INDEPENDENT PHOSPHOGLYCERATE MUTASE"/>
    <property type="match status" value="1"/>
</dbReference>
<feature type="domain" description="Metalloenzyme" evidence="2">
    <location>
        <begin position="73"/>
        <end position="206"/>
    </location>
</feature>
<name>A0A1M6Y574_XYLRU</name>
<dbReference type="GO" id="GO:0005829">
    <property type="term" value="C:cytosol"/>
    <property type="evidence" value="ECO:0007669"/>
    <property type="project" value="TreeGrafter"/>
</dbReference>
<sequence length="280" mass="30706">MVRMMHWMKAAIFVCGMMMFTACTTNIDNPGTKADGHAKKALLIILDGWGIGDKGRGDVIAQTATPYMDYLKATYDLKPEMSAIEVKDRLVGALKTDKYDWIVVNFANADMVGHTGVYTAIGKAVTVIDQCLNEVVETAKTMGYDVIITADHGNADHAINDDGTPNTAHSTNPVPFIYVTANKNATVRSGILADVAPSVLHIMGLQQPKEMTGQCLISDNPSIPSQQEIEESLVGLWYEEFAYEDEYSSELIKELGATNHETAALSFFLNIIEWISANYK</sequence>
<dbReference type="AlphaFoldDB" id="A0A1M6Y574"/>
<protein>
    <submittedName>
        <fullName evidence="3">Phosphoglycerate mutase (2,3-diphosphoglycerate-independent)</fullName>
    </submittedName>
</protein>
<reference evidence="3 4" key="1">
    <citation type="submission" date="2016-11" db="EMBL/GenBank/DDBJ databases">
        <authorList>
            <person name="Jaros S."/>
            <person name="Januszkiewicz K."/>
            <person name="Wedrychowicz H."/>
        </authorList>
    </citation>
    <scope>NUCLEOTIDE SEQUENCE [LARGE SCALE GENOMIC DNA]</scope>
    <source>
        <strain evidence="3 4">KHT3</strain>
    </source>
</reference>
<evidence type="ECO:0000313" key="4">
    <source>
        <dbReference type="Proteomes" id="UP000184130"/>
    </source>
</evidence>
<keyword evidence="1" id="KW-0732">Signal</keyword>
<dbReference type="PROSITE" id="PS51257">
    <property type="entry name" value="PROKAR_LIPOPROTEIN"/>
    <property type="match status" value="1"/>
</dbReference>
<dbReference type="GO" id="GO:0006007">
    <property type="term" value="P:glucose catabolic process"/>
    <property type="evidence" value="ECO:0007669"/>
    <property type="project" value="InterPro"/>
</dbReference>
<evidence type="ECO:0000259" key="2">
    <source>
        <dbReference type="Pfam" id="PF01676"/>
    </source>
</evidence>
<dbReference type="OrthoDB" id="9800863at2"/>
<evidence type="ECO:0000313" key="3">
    <source>
        <dbReference type="EMBL" id="SHL13115.1"/>
    </source>
</evidence>
<dbReference type="InterPro" id="IPR006124">
    <property type="entry name" value="Metalloenzyme"/>
</dbReference>
<evidence type="ECO:0000256" key="1">
    <source>
        <dbReference type="SAM" id="SignalP"/>
    </source>
</evidence>
<dbReference type="InterPro" id="IPR005995">
    <property type="entry name" value="Pgm_bpd_ind"/>
</dbReference>
<gene>
    <name evidence="3" type="ORF">SAMN05216463_12419</name>
</gene>
<dbReference type="InterPro" id="IPR017850">
    <property type="entry name" value="Alkaline_phosphatase_core_sf"/>
</dbReference>
<proteinExistence type="predicted"/>
<feature type="signal peptide" evidence="1">
    <location>
        <begin position="1"/>
        <end position="24"/>
    </location>
</feature>